<feature type="domain" description="Amine oxidase" evidence="4">
    <location>
        <begin position="15"/>
        <end position="496"/>
    </location>
</feature>
<dbReference type="AlphaFoldDB" id="A0A7X0FB96"/>
<dbReference type="GO" id="GO:0016491">
    <property type="term" value="F:oxidoreductase activity"/>
    <property type="evidence" value="ECO:0007669"/>
    <property type="project" value="InterPro"/>
</dbReference>
<dbReference type="Gene3D" id="3.50.50.60">
    <property type="entry name" value="FAD/NAD(P)-binding domain"/>
    <property type="match status" value="2"/>
</dbReference>
<dbReference type="RefSeq" id="WP_184700896.1">
    <property type="nucleotide sequence ID" value="NZ_BAABEG010000002.1"/>
</dbReference>
<evidence type="ECO:0000256" key="1">
    <source>
        <dbReference type="ARBA" id="ARBA00037217"/>
    </source>
</evidence>
<comment type="caution">
    <text evidence="5">The sequence shown here is derived from an EMBL/GenBank/DDBJ whole genome shotgun (WGS) entry which is preliminary data.</text>
</comment>
<dbReference type="InterPro" id="IPR036188">
    <property type="entry name" value="FAD/NAD-bd_sf"/>
</dbReference>
<reference evidence="5 6" key="1">
    <citation type="submission" date="2020-08" db="EMBL/GenBank/DDBJ databases">
        <title>Genomic Encyclopedia of Type Strains, Phase IV (KMG-IV): sequencing the most valuable type-strain genomes for metagenomic binning, comparative biology and taxonomic classification.</title>
        <authorList>
            <person name="Goeker M."/>
        </authorList>
    </citation>
    <scope>NUCLEOTIDE SEQUENCE [LARGE SCALE GENOMIC DNA]</scope>
    <source>
        <strain evidence="5 6">DSM 7051</strain>
    </source>
</reference>
<dbReference type="Pfam" id="PF01593">
    <property type="entry name" value="Amino_oxidase"/>
    <property type="match status" value="1"/>
</dbReference>
<dbReference type="InterPro" id="IPR002937">
    <property type="entry name" value="Amino_oxidase"/>
</dbReference>
<evidence type="ECO:0000313" key="6">
    <source>
        <dbReference type="Proteomes" id="UP000536262"/>
    </source>
</evidence>
<evidence type="ECO:0000313" key="5">
    <source>
        <dbReference type="EMBL" id="MBB6356480.1"/>
    </source>
</evidence>
<dbReference type="PANTHER" id="PTHR10668">
    <property type="entry name" value="PHYTOENE DEHYDROGENASE"/>
    <property type="match status" value="1"/>
</dbReference>
<dbReference type="SUPFAM" id="SSF51905">
    <property type="entry name" value="FAD/NAD(P)-binding domain"/>
    <property type="match status" value="1"/>
</dbReference>
<name>A0A7X0FB96_9HYPH</name>
<evidence type="ECO:0000259" key="4">
    <source>
        <dbReference type="Pfam" id="PF01593"/>
    </source>
</evidence>
<dbReference type="Gene3D" id="3.90.660.50">
    <property type="match status" value="1"/>
</dbReference>
<gene>
    <name evidence="5" type="ORF">GGR00_004292</name>
</gene>
<keyword evidence="6" id="KW-1185">Reference proteome</keyword>
<dbReference type="PANTHER" id="PTHR10668:SF103">
    <property type="entry name" value="PYRIDINE NUCLEOTIDE-DISULFIDE OXIDOREDUCTASE DOMAIN-CONTAINING PROTEIN 2"/>
    <property type="match status" value="1"/>
</dbReference>
<protein>
    <recommendedName>
        <fullName evidence="3">Pyridine nucleotide-disulfide oxidoreductase domain-containing protein 2</fullName>
    </recommendedName>
</protein>
<comment type="subunit">
    <text evidence="2">Interacts with COX5B; this interaction may contribute to localize PYROXD2 to the inner face of the inner mitochondrial membrane.</text>
</comment>
<evidence type="ECO:0000256" key="3">
    <source>
        <dbReference type="ARBA" id="ARBA00040298"/>
    </source>
</evidence>
<organism evidence="5 6">
    <name type="scientific">Aminobacter aganoensis</name>
    <dbReference type="NCBI Taxonomy" id="83264"/>
    <lineage>
        <taxon>Bacteria</taxon>
        <taxon>Pseudomonadati</taxon>
        <taxon>Pseudomonadota</taxon>
        <taxon>Alphaproteobacteria</taxon>
        <taxon>Hyphomicrobiales</taxon>
        <taxon>Phyllobacteriaceae</taxon>
        <taxon>Aminobacter</taxon>
    </lineage>
</organism>
<dbReference type="EMBL" id="JACHOU010000014">
    <property type="protein sequence ID" value="MBB6356480.1"/>
    <property type="molecule type" value="Genomic_DNA"/>
</dbReference>
<accession>A0A7X0FB96</accession>
<dbReference type="Proteomes" id="UP000536262">
    <property type="component" value="Unassembled WGS sequence"/>
</dbReference>
<sequence length="517" mass="57066">MSDFDVIVAGGSHNGLACASLLAVKGLKVLVLERNPWVGGGAVTQEIVAPGFKHDLFSSSHIFIHMNPDFNQHLRGELEANGLKYLWAEDKITGHPFDDGSGVVLYKDVDKTCDSIARHSKADAATYRRIVDEFGEIRDGVIRGVFSPPNQPSLQAAAMEKSPEGMRRLREFNLSARAFVEEKFESEAIRAMILGWSLAPHTRPDQEGMGAGFYVMVPSVHHYGQAIPQGGSQQLPLSMMRLIEARGGMVLTGADIAQFIIADGQCKGVRTVDGTEYLARHGVVTALDPKQTFLRLIDEKYLGGDFLRTVSNFKYSDHGISRIHLALNEQPRFRNEALDGIPFHRFFGSVDKIRHQFAEVELGNLPSEPCLIYVNWTLRDPSRAPEGKHTLSLDTVVPSKLRSGERWDDVKEAFGETMLDEVRKHVVNLDAGNIIGSVVHTPEDLFRYNRSFVNGCPTGGERTLAQWGAFRPFAGYSQYKSPIRRLYMTGPHCHPGNGISAMGTIAANVILRDVGAA</sequence>
<proteinExistence type="predicted"/>
<comment type="function">
    <text evidence="1">Probable oxidoreductase that may play a role as regulator of mitochondrial function.</text>
</comment>
<evidence type="ECO:0000256" key="2">
    <source>
        <dbReference type="ARBA" id="ARBA00038825"/>
    </source>
</evidence>